<dbReference type="PROSITE" id="PS00143">
    <property type="entry name" value="INSULINASE"/>
    <property type="match status" value="1"/>
</dbReference>
<evidence type="ECO:0000259" key="4">
    <source>
        <dbReference type="Pfam" id="PF05193"/>
    </source>
</evidence>
<dbReference type="InterPro" id="IPR050361">
    <property type="entry name" value="MPP/UQCRC_Complex"/>
</dbReference>
<organism evidence="5 6">
    <name type="scientific">Clostridium homopropionicum DSM 5847</name>
    <dbReference type="NCBI Taxonomy" id="1121318"/>
    <lineage>
        <taxon>Bacteria</taxon>
        <taxon>Bacillati</taxon>
        <taxon>Bacillota</taxon>
        <taxon>Clostridia</taxon>
        <taxon>Eubacteriales</taxon>
        <taxon>Clostridiaceae</taxon>
        <taxon>Clostridium</taxon>
    </lineage>
</organism>
<dbReference type="Pfam" id="PF00675">
    <property type="entry name" value="Peptidase_M16"/>
    <property type="match status" value="1"/>
</dbReference>
<evidence type="ECO:0000313" key="6">
    <source>
        <dbReference type="Proteomes" id="UP000037043"/>
    </source>
</evidence>
<dbReference type="Gene3D" id="3.30.830.10">
    <property type="entry name" value="Metalloenzyme, LuxS/M16 peptidase-like"/>
    <property type="match status" value="2"/>
</dbReference>
<dbReference type="InterPro" id="IPR011765">
    <property type="entry name" value="Pept_M16_N"/>
</dbReference>
<dbReference type="PATRIC" id="fig|1121318.3.peg.1049"/>
<comment type="caution">
    <text evidence="5">The sequence shown here is derived from an EMBL/GenBank/DDBJ whole genome shotgun (WGS) entry which is preliminary data.</text>
</comment>
<feature type="domain" description="Peptidase M16 N-terminal" evidence="3">
    <location>
        <begin position="26"/>
        <end position="152"/>
    </location>
</feature>
<dbReference type="Proteomes" id="UP000037043">
    <property type="component" value="Unassembled WGS sequence"/>
</dbReference>
<dbReference type="GO" id="GO:0006508">
    <property type="term" value="P:proteolysis"/>
    <property type="evidence" value="ECO:0007669"/>
    <property type="project" value="InterPro"/>
</dbReference>
<keyword evidence="6" id="KW-1185">Reference proteome</keyword>
<dbReference type="PANTHER" id="PTHR11851:SF49">
    <property type="entry name" value="MITOCHONDRIAL-PROCESSING PEPTIDASE SUBUNIT ALPHA"/>
    <property type="match status" value="1"/>
</dbReference>
<reference evidence="6" key="1">
    <citation type="submission" date="2015-08" db="EMBL/GenBank/DDBJ databases">
        <title>Genome sequence of the strict anaerobe Clostridium homopropionicum LuHBu1 (DSM 5847T).</title>
        <authorList>
            <person name="Poehlein A."/>
            <person name="Beck M."/>
            <person name="Schiel-Bengelsdorf B."/>
            <person name="Bengelsdorf F.R."/>
            <person name="Daniel R."/>
            <person name="Duerre P."/>
        </authorList>
    </citation>
    <scope>NUCLEOTIDE SEQUENCE [LARGE SCALE GENOMIC DNA]</scope>
    <source>
        <strain evidence="6">DSM 5847</strain>
    </source>
</reference>
<dbReference type="STRING" id="36844.SAMN04488501_10846"/>
<dbReference type="PANTHER" id="PTHR11851">
    <property type="entry name" value="METALLOPROTEASE"/>
    <property type="match status" value="1"/>
</dbReference>
<dbReference type="InterPro" id="IPR001431">
    <property type="entry name" value="Pept_M16_Zn_BS"/>
</dbReference>
<dbReference type="InterPro" id="IPR007863">
    <property type="entry name" value="Peptidase_M16_C"/>
</dbReference>
<dbReference type="SUPFAM" id="SSF63411">
    <property type="entry name" value="LuxS/MPP-like metallohydrolase"/>
    <property type="match status" value="2"/>
</dbReference>
<feature type="domain" description="Peptidase M16 C-terminal" evidence="4">
    <location>
        <begin position="163"/>
        <end position="337"/>
    </location>
</feature>
<comment type="similarity">
    <text evidence="1 2">Belongs to the peptidase M16 family.</text>
</comment>
<dbReference type="RefSeq" id="WP_052220624.1">
    <property type="nucleotide sequence ID" value="NZ_LHUR01000013.1"/>
</dbReference>
<dbReference type="InterPro" id="IPR011249">
    <property type="entry name" value="Metalloenz_LuxS/M16"/>
</dbReference>
<proteinExistence type="inferred from homology"/>
<dbReference type="GO" id="GO:0004222">
    <property type="term" value="F:metalloendopeptidase activity"/>
    <property type="evidence" value="ECO:0007669"/>
    <property type="project" value="InterPro"/>
</dbReference>
<accession>A0A0L6ZCC7</accession>
<gene>
    <name evidence="5" type="ORF">CLHOM_10410</name>
</gene>
<dbReference type="GO" id="GO:0046872">
    <property type="term" value="F:metal ion binding"/>
    <property type="evidence" value="ECO:0007669"/>
    <property type="project" value="InterPro"/>
</dbReference>
<evidence type="ECO:0000256" key="1">
    <source>
        <dbReference type="ARBA" id="ARBA00007261"/>
    </source>
</evidence>
<name>A0A0L6ZCC7_9CLOT</name>
<evidence type="ECO:0000259" key="3">
    <source>
        <dbReference type="Pfam" id="PF00675"/>
    </source>
</evidence>
<dbReference type="EMBL" id="LHUR01000013">
    <property type="protein sequence ID" value="KOA20453.1"/>
    <property type="molecule type" value="Genomic_DNA"/>
</dbReference>
<dbReference type="AlphaFoldDB" id="A0A0L6ZCC7"/>
<evidence type="ECO:0000313" key="5">
    <source>
        <dbReference type="EMBL" id="KOA20453.1"/>
    </source>
</evidence>
<sequence length="407" mass="47710">MIKHILKNGIKLNYIKKEGKLTSFCIGFNAGAIMEKKYETGLAHVVEHMLFKGTKKRSEKEINEACDEVFGFHNAMTNYPYVIYYGTTLSDEFKKGFEIYSDILLNPTFPLEGYKEEINIILEELKEWKDDPYQECEDELFFNTFKQRRIKDLIIGSKESINKITIEQISDFYKKHYVPSNCVISVVSSLDFKEVLDQVELLWGNWHEEYSFIENDLYENNNEGIYYKNRKDLKSAKIQYCYTIDSLNQYEMKILKIFNERFGNGTSSILYDEVRTKNGLAYEIESNIKEEKGIKLFTIKVGTSVENIDKVIDLINNNINFILNNKVIFNESDIRKIVKSINLKKELSLEKSIELCKKLTTYELMFNSTEDLFNEFPEEFIASIDENKIIKVVEKVLRSPSIQILRP</sequence>
<evidence type="ECO:0000256" key="2">
    <source>
        <dbReference type="RuleBase" id="RU004447"/>
    </source>
</evidence>
<dbReference type="Pfam" id="PF05193">
    <property type="entry name" value="Peptidase_M16_C"/>
    <property type="match status" value="1"/>
</dbReference>
<protein>
    <submittedName>
        <fullName evidence="5">Peptidase M16 inactive domain protein</fullName>
    </submittedName>
</protein>